<proteinExistence type="predicted"/>
<sequence length="318" mass="35317">MDRPTAESLFGARWPATSLATTAALRDAGITDRLLAHGVRLGVVLRLRRGVYMPNHRWVSLKPWERDRVRLEAHIVGTGGSSVYCHSSAAILHGLSVWNPGPAIHVATTYSGARSSRSPDTQTHQLDLAPEDIVTAPGNEAVRLNSIVRTLVDCARFLPFEQAVVLGDSALHRRLVHLEDLRGAVLAASRRGRRRALAVLDALEPATESVGETRARLLMVMLGFARPVAQLRLSTAEGEYRADFAWPELMVIIEFDGEGKYMDYAPTPDVLLAERRRETLLMEQGWIFVRLRWADLDRPDEVRRRLAAAIARAARQSA</sequence>
<evidence type="ECO:0008006" key="3">
    <source>
        <dbReference type="Google" id="ProtNLM"/>
    </source>
</evidence>
<dbReference type="Proteomes" id="UP001500432">
    <property type="component" value="Unassembled WGS sequence"/>
</dbReference>
<reference evidence="1 2" key="1">
    <citation type="journal article" date="2019" name="Int. J. Syst. Evol. Microbiol.">
        <title>The Global Catalogue of Microorganisms (GCM) 10K type strain sequencing project: providing services to taxonomists for standard genome sequencing and annotation.</title>
        <authorList>
            <consortium name="The Broad Institute Genomics Platform"/>
            <consortium name="The Broad Institute Genome Sequencing Center for Infectious Disease"/>
            <person name="Wu L."/>
            <person name="Ma J."/>
        </authorList>
    </citation>
    <scope>NUCLEOTIDE SEQUENCE [LARGE SCALE GENOMIC DNA]</scope>
    <source>
        <strain evidence="1 2">JCM 16034</strain>
    </source>
</reference>
<dbReference type="RefSeq" id="WP_344298891.1">
    <property type="nucleotide sequence ID" value="NZ_BAAAQW010000003.1"/>
</dbReference>
<gene>
    <name evidence="1" type="ORF">GCM10009849_13590</name>
</gene>
<dbReference type="InterPro" id="IPR011335">
    <property type="entry name" value="Restrct_endonuc-II-like"/>
</dbReference>
<name>A0ABN3BQJ4_9MICC</name>
<dbReference type="EMBL" id="BAAAQW010000003">
    <property type="protein sequence ID" value="GAA2198953.1"/>
    <property type="molecule type" value="Genomic_DNA"/>
</dbReference>
<dbReference type="SUPFAM" id="SSF52980">
    <property type="entry name" value="Restriction endonuclease-like"/>
    <property type="match status" value="1"/>
</dbReference>
<accession>A0ABN3BQJ4</accession>
<evidence type="ECO:0000313" key="2">
    <source>
        <dbReference type="Proteomes" id="UP001500432"/>
    </source>
</evidence>
<evidence type="ECO:0000313" key="1">
    <source>
        <dbReference type="EMBL" id="GAA2198953.1"/>
    </source>
</evidence>
<organism evidence="1 2">
    <name type="scientific">Sinomonas flava</name>
    <dbReference type="NCBI Taxonomy" id="496857"/>
    <lineage>
        <taxon>Bacteria</taxon>
        <taxon>Bacillati</taxon>
        <taxon>Actinomycetota</taxon>
        <taxon>Actinomycetes</taxon>
        <taxon>Micrococcales</taxon>
        <taxon>Micrococcaceae</taxon>
        <taxon>Sinomonas</taxon>
    </lineage>
</organism>
<comment type="caution">
    <text evidence="1">The sequence shown here is derived from an EMBL/GenBank/DDBJ whole genome shotgun (WGS) entry which is preliminary data.</text>
</comment>
<protein>
    <recommendedName>
        <fullName evidence="3">Transcriptional regulator, AbiEi antitoxin, Type IV TA system</fullName>
    </recommendedName>
</protein>
<dbReference type="Gene3D" id="3.40.960.10">
    <property type="entry name" value="VSR Endonuclease"/>
    <property type="match status" value="1"/>
</dbReference>
<keyword evidence="2" id="KW-1185">Reference proteome</keyword>